<gene>
    <name evidence="2" type="ORF">HNO53_12955</name>
</gene>
<feature type="coiled-coil region" evidence="1">
    <location>
        <begin position="50"/>
        <end position="84"/>
    </location>
</feature>
<name>A0ABX7WGQ8_9GAMM</name>
<accession>A0ABX7WGQ8</accession>
<keyword evidence="1" id="KW-0175">Coiled coil</keyword>
<protein>
    <submittedName>
        <fullName evidence="2">Uncharacterized protein</fullName>
    </submittedName>
</protein>
<dbReference type="Proteomes" id="UP000671845">
    <property type="component" value="Chromosome"/>
</dbReference>
<dbReference type="EMBL" id="CP053383">
    <property type="protein sequence ID" value="QTP59545.1"/>
    <property type="molecule type" value="Genomic_DNA"/>
</dbReference>
<evidence type="ECO:0000313" key="2">
    <source>
        <dbReference type="EMBL" id="QTP59545.1"/>
    </source>
</evidence>
<reference evidence="2 3" key="1">
    <citation type="journal article" date="2021" name="Front. Microbiol.">
        <title>Aerobic Denitrification and Heterotrophic Sulfur Oxidation in the Genus Halomonas Revealed by Six Novel Species Characterizations and Genome-Based Analysis.</title>
        <authorList>
            <person name="Wang L."/>
            <person name="Shao Z."/>
        </authorList>
    </citation>
    <scope>NUCLEOTIDE SEQUENCE [LARGE SCALE GENOMIC DNA]</scope>
    <source>
        <strain evidence="2 3">MCCC 1A13718</strain>
    </source>
</reference>
<proteinExistence type="predicted"/>
<evidence type="ECO:0000313" key="3">
    <source>
        <dbReference type="Proteomes" id="UP000671845"/>
    </source>
</evidence>
<sequence length="266" mass="30222">MTQLFKLNYLGARFNDEGGEGEGQGQQIDYDALLKDPKFIQKVRESDPTYKQLQSQVTSFDQQLADLKKEKSKLEQQSKDQKFQGETLRKILGDDVTDEAEAFTRIQAWAEERYNPVLEKERGKLKDLEDKLNEYQEKERTYAKKDSFMKYAAEHKGVERGGEDLLFQQAQQYINLDETGQVVYTLPDGRRAADAEEFIDELLQVPPFNFFAARAQGAGGLNNGQPGGAQRMTKAEYRMKVATSTGKEQADLIRKAQSGEIKLVEG</sequence>
<dbReference type="RefSeq" id="WP_209472689.1">
    <property type="nucleotide sequence ID" value="NZ_CP053383.1"/>
</dbReference>
<keyword evidence="3" id="KW-1185">Reference proteome</keyword>
<evidence type="ECO:0000256" key="1">
    <source>
        <dbReference type="SAM" id="Coils"/>
    </source>
</evidence>
<feature type="coiled-coil region" evidence="1">
    <location>
        <begin position="118"/>
        <end position="145"/>
    </location>
</feature>
<organism evidence="2 3">
    <name type="scientific">Halomonas sulfidivorans</name>
    <dbReference type="NCBI Taxonomy" id="2733488"/>
    <lineage>
        <taxon>Bacteria</taxon>
        <taxon>Pseudomonadati</taxon>
        <taxon>Pseudomonadota</taxon>
        <taxon>Gammaproteobacteria</taxon>
        <taxon>Oceanospirillales</taxon>
        <taxon>Halomonadaceae</taxon>
        <taxon>Halomonas</taxon>
    </lineage>
</organism>